<sequence>MELRMGKKMVGADVAPPSKPKKGGVIPPKRRLVKRMLFNSILQSIATLLCPHRHPSSSDTGINSPPNKSTENVKNEKIFPHGGHQLFAAISKS</sequence>
<dbReference type="AlphaFoldDB" id="A0A5N6RPY0"/>
<keyword evidence="3" id="KW-1185">Reference proteome</keyword>
<evidence type="ECO:0000313" key="3">
    <source>
        <dbReference type="Proteomes" id="UP000327013"/>
    </source>
</evidence>
<dbReference type="OrthoDB" id="1727657at2759"/>
<dbReference type="Proteomes" id="UP000327013">
    <property type="component" value="Chromosome 7"/>
</dbReference>
<proteinExistence type="predicted"/>
<organism evidence="2 3">
    <name type="scientific">Carpinus fangiana</name>
    <dbReference type="NCBI Taxonomy" id="176857"/>
    <lineage>
        <taxon>Eukaryota</taxon>
        <taxon>Viridiplantae</taxon>
        <taxon>Streptophyta</taxon>
        <taxon>Embryophyta</taxon>
        <taxon>Tracheophyta</taxon>
        <taxon>Spermatophyta</taxon>
        <taxon>Magnoliopsida</taxon>
        <taxon>eudicotyledons</taxon>
        <taxon>Gunneridae</taxon>
        <taxon>Pentapetalae</taxon>
        <taxon>rosids</taxon>
        <taxon>fabids</taxon>
        <taxon>Fagales</taxon>
        <taxon>Betulaceae</taxon>
        <taxon>Carpinus</taxon>
    </lineage>
</organism>
<feature type="compositionally biased region" description="Polar residues" evidence="1">
    <location>
        <begin position="57"/>
        <end position="70"/>
    </location>
</feature>
<reference evidence="2 3" key="1">
    <citation type="submission" date="2019-06" db="EMBL/GenBank/DDBJ databases">
        <title>A chromosomal-level reference genome of Carpinus fangiana (Coryloideae, Betulaceae).</title>
        <authorList>
            <person name="Yang X."/>
            <person name="Wang Z."/>
            <person name="Zhang L."/>
            <person name="Hao G."/>
            <person name="Liu J."/>
            <person name="Yang Y."/>
        </authorList>
    </citation>
    <scope>NUCLEOTIDE SEQUENCE [LARGE SCALE GENOMIC DNA]</scope>
    <source>
        <strain evidence="2">Cfa_2016G</strain>
        <tissue evidence="2">Leaf</tissue>
    </source>
</reference>
<evidence type="ECO:0000256" key="1">
    <source>
        <dbReference type="SAM" id="MobiDB-lite"/>
    </source>
</evidence>
<protein>
    <submittedName>
        <fullName evidence="2">Uncharacterized protein</fullName>
    </submittedName>
</protein>
<feature type="region of interest" description="Disordered" evidence="1">
    <location>
        <begin position="52"/>
        <end position="75"/>
    </location>
</feature>
<dbReference type="EMBL" id="CM017327">
    <property type="protein sequence ID" value="KAE8100517.1"/>
    <property type="molecule type" value="Genomic_DNA"/>
</dbReference>
<accession>A0A5N6RPY0</accession>
<gene>
    <name evidence="2" type="ORF">FH972_018412</name>
</gene>
<evidence type="ECO:0000313" key="2">
    <source>
        <dbReference type="EMBL" id="KAE8100517.1"/>
    </source>
</evidence>
<name>A0A5N6RPY0_9ROSI</name>
<feature type="region of interest" description="Disordered" evidence="1">
    <location>
        <begin position="1"/>
        <end position="27"/>
    </location>
</feature>